<dbReference type="OrthoDB" id="3026777at2759"/>
<comment type="subcellular location">
    <subcellularLocation>
        <location evidence="1">Membrane</location>
        <topology evidence="1">Multi-pass membrane protein</topology>
    </subcellularLocation>
</comment>
<dbReference type="AlphaFoldDB" id="A0A4P9WBE7"/>
<evidence type="ECO:0000256" key="4">
    <source>
        <dbReference type="ARBA" id="ARBA00023136"/>
    </source>
</evidence>
<dbReference type="EMBL" id="KZ996428">
    <property type="protein sequence ID" value="RKO88873.1"/>
    <property type="molecule type" value="Genomic_DNA"/>
</dbReference>
<dbReference type="GO" id="GO:0016020">
    <property type="term" value="C:membrane"/>
    <property type="evidence" value="ECO:0007669"/>
    <property type="project" value="UniProtKB-SubCell"/>
</dbReference>
<evidence type="ECO:0000256" key="2">
    <source>
        <dbReference type="ARBA" id="ARBA00022692"/>
    </source>
</evidence>
<keyword evidence="2 5" id="KW-0812">Transmembrane</keyword>
<feature type="transmembrane region" description="Helical" evidence="5">
    <location>
        <begin position="58"/>
        <end position="85"/>
    </location>
</feature>
<keyword evidence="3 5" id="KW-1133">Transmembrane helix</keyword>
<gene>
    <name evidence="6" type="ORF">BDK51DRAFT_39921</name>
</gene>
<dbReference type="Pfam" id="PF07690">
    <property type="entry name" value="MFS_1"/>
    <property type="match status" value="1"/>
</dbReference>
<keyword evidence="4 5" id="KW-0472">Membrane</keyword>
<accession>A0A4P9WBE7</accession>
<evidence type="ECO:0000313" key="6">
    <source>
        <dbReference type="EMBL" id="RKO88873.1"/>
    </source>
</evidence>
<dbReference type="InterPro" id="IPR036259">
    <property type="entry name" value="MFS_trans_sf"/>
</dbReference>
<evidence type="ECO:0000256" key="1">
    <source>
        <dbReference type="ARBA" id="ARBA00004141"/>
    </source>
</evidence>
<feature type="transmembrane region" description="Helical" evidence="5">
    <location>
        <begin position="97"/>
        <end position="120"/>
    </location>
</feature>
<dbReference type="PANTHER" id="PTHR23507:SF1">
    <property type="entry name" value="FI18259P1-RELATED"/>
    <property type="match status" value="1"/>
</dbReference>
<dbReference type="GO" id="GO:0022857">
    <property type="term" value="F:transmembrane transporter activity"/>
    <property type="evidence" value="ECO:0007669"/>
    <property type="project" value="InterPro"/>
</dbReference>
<dbReference type="Proteomes" id="UP000269721">
    <property type="component" value="Unassembled WGS sequence"/>
</dbReference>
<evidence type="ECO:0000256" key="3">
    <source>
        <dbReference type="ARBA" id="ARBA00022989"/>
    </source>
</evidence>
<dbReference type="PANTHER" id="PTHR23507">
    <property type="entry name" value="ZGC:174356"/>
    <property type="match status" value="1"/>
</dbReference>
<evidence type="ECO:0008006" key="8">
    <source>
        <dbReference type="Google" id="ProtNLM"/>
    </source>
</evidence>
<evidence type="ECO:0000313" key="7">
    <source>
        <dbReference type="Proteomes" id="UP000269721"/>
    </source>
</evidence>
<sequence>MSALKYIQYIPALLLIPYLGAYSDRFGRIPILKTTINSCGIWALSYLMAATWRSSLAYGFLVLMSLAQASQGSPMLMLPIAAAYVADTTKKSDRTRVLIAVGAVYYAAGAFTYAIGLFLFGARVSLIIEGQAGQPGVNRKPSDTSVGRLAS</sequence>
<name>A0A4P9WBE7_9FUNG</name>
<dbReference type="SUPFAM" id="SSF103473">
    <property type="entry name" value="MFS general substrate transporter"/>
    <property type="match status" value="1"/>
</dbReference>
<organism evidence="6 7">
    <name type="scientific">Blyttiomyces helicus</name>
    <dbReference type="NCBI Taxonomy" id="388810"/>
    <lineage>
        <taxon>Eukaryota</taxon>
        <taxon>Fungi</taxon>
        <taxon>Fungi incertae sedis</taxon>
        <taxon>Chytridiomycota</taxon>
        <taxon>Chytridiomycota incertae sedis</taxon>
        <taxon>Chytridiomycetes</taxon>
        <taxon>Chytridiomycetes incertae sedis</taxon>
        <taxon>Blyttiomyces</taxon>
    </lineage>
</organism>
<protein>
    <recommendedName>
        <fullName evidence="8">Major facilitator superfamily domain-containing protein</fullName>
    </recommendedName>
</protein>
<dbReference type="Gene3D" id="1.20.1250.20">
    <property type="entry name" value="MFS general substrate transporter like domains"/>
    <property type="match status" value="1"/>
</dbReference>
<reference evidence="7" key="1">
    <citation type="journal article" date="2018" name="Nat. Microbiol.">
        <title>Leveraging single-cell genomics to expand the fungal tree of life.</title>
        <authorList>
            <person name="Ahrendt S.R."/>
            <person name="Quandt C.A."/>
            <person name="Ciobanu D."/>
            <person name="Clum A."/>
            <person name="Salamov A."/>
            <person name="Andreopoulos B."/>
            <person name="Cheng J.F."/>
            <person name="Woyke T."/>
            <person name="Pelin A."/>
            <person name="Henrissat B."/>
            <person name="Reynolds N.K."/>
            <person name="Benny G.L."/>
            <person name="Smith M.E."/>
            <person name="James T.Y."/>
            <person name="Grigoriev I.V."/>
        </authorList>
    </citation>
    <scope>NUCLEOTIDE SEQUENCE [LARGE SCALE GENOMIC DNA]</scope>
</reference>
<dbReference type="InterPro" id="IPR011701">
    <property type="entry name" value="MFS"/>
</dbReference>
<proteinExistence type="predicted"/>
<keyword evidence="7" id="KW-1185">Reference proteome</keyword>
<evidence type="ECO:0000256" key="5">
    <source>
        <dbReference type="SAM" id="Phobius"/>
    </source>
</evidence>